<name>A0A2H3BIS8_9AGAR</name>
<keyword evidence="2" id="KW-1185">Reference proteome</keyword>
<accession>A0A2H3BIS8</accession>
<evidence type="ECO:0000313" key="1">
    <source>
        <dbReference type="EMBL" id="PBK70801.1"/>
    </source>
</evidence>
<dbReference type="Proteomes" id="UP000218334">
    <property type="component" value="Unassembled WGS sequence"/>
</dbReference>
<protein>
    <submittedName>
        <fullName evidence="1">Uncharacterized protein</fullName>
    </submittedName>
</protein>
<sequence>MGKEISVPLHKLATYDKEGLPLVVLNTSWTGSAFHLQHDGNEMAADMHPRIIGASEPQTYINLKAVAFYTDVEHKVEPITRTSGAGSALALDLLVYLSLWFTNKFPCLDRAMPHVWGFAPVSAIPAWVCMGVDNGLVDEEEQQTYVHIEQVILQPSHSPMHPSSPVAPDSHRSYLLHGYAYVRGYMLLRMMTTIVGWLSMLSLREILLDGPAQEFLTKTVDEELSVGDEIVLGWKWNDA</sequence>
<proteinExistence type="predicted"/>
<dbReference type="EMBL" id="KZ293425">
    <property type="protein sequence ID" value="PBK70801.1"/>
    <property type="molecule type" value="Genomic_DNA"/>
</dbReference>
<organism evidence="1 2">
    <name type="scientific">Armillaria solidipes</name>
    <dbReference type="NCBI Taxonomy" id="1076256"/>
    <lineage>
        <taxon>Eukaryota</taxon>
        <taxon>Fungi</taxon>
        <taxon>Dikarya</taxon>
        <taxon>Basidiomycota</taxon>
        <taxon>Agaricomycotina</taxon>
        <taxon>Agaricomycetes</taxon>
        <taxon>Agaricomycetidae</taxon>
        <taxon>Agaricales</taxon>
        <taxon>Marasmiineae</taxon>
        <taxon>Physalacriaceae</taxon>
        <taxon>Armillaria</taxon>
    </lineage>
</organism>
<reference evidence="2" key="1">
    <citation type="journal article" date="2017" name="Nat. Ecol. Evol.">
        <title>Genome expansion and lineage-specific genetic innovations in the forest pathogenic fungi Armillaria.</title>
        <authorList>
            <person name="Sipos G."/>
            <person name="Prasanna A.N."/>
            <person name="Walter M.C."/>
            <person name="O'Connor E."/>
            <person name="Balint B."/>
            <person name="Krizsan K."/>
            <person name="Kiss B."/>
            <person name="Hess J."/>
            <person name="Varga T."/>
            <person name="Slot J."/>
            <person name="Riley R."/>
            <person name="Boka B."/>
            <person name="Rigling D."/>
            <person name="Barry K."/>
            <person name="Lee J."/>
            <person name="Mihaltcheva S."/>
            <person name="LaButti K."/>
            <person name="Lipzen A."/>
            <person name="Waldron R."/>
            <person name="Moloney N.M."/>
            <person name="Sperisen C."/>
            <person name="Kredics L."/>
            <person name="Vagvoelgyi C."/>
            <person name="Patrignani A."/>
            <person name="Fitzpatrick D."/>
            <person name="Nagy I."/>
            <person name="Doyle S."/>
            <person name="Anderson J.B."/>
            <person name="Grigoriev I.V."/>
            <person name="Gueldener U."/>
            <person name="Muensterkoetter M."/>
            <person name="Nagy L.G."/>
        </authorList>
    </citation>
    <scope>NUCLEOTIDE SEQUENCE [LARGE SCALE GENOMIC DNA]</scope>
    <source>
        <strain evidence="2">28-4</strain>
    </source>
</reference>
<dbReference type="AlphaFoldDB" id="A0A2H3BIS8"/>
<gene>
    <name evidence="1" type="ORF">ARMSODRAFT_1017589</name>
</gene>
<evidence type="ECO:0000313" key="2">
    <source>
        <dbReference type="Proteomes" id="UP000218334"/>
    </source>
</evidence>